<dbReference type="Gene3D" id="2.60.40.10">
    <property type="entry name" value="Immunoglobulins"/>
    <property type="match status" value="1"/>
</dbReference>
<dbReference type="RefSeq" id="WP_083052763.1">
    <property type="nucleotide sequence ID" value="NZ_MWQY01000026.1"/>
</dbReference>
<accession>A0A1Y1RTQ8</accession>
<dbReference type="EMBL" id="MWQY01000026">
    <property type="protein sequence ID" value="ORC31164.1"/>
    <property type="molecule type" value="Genomic_DNA"/>
</dbReference>
<dbReference type="InterPro" id="IPR003961">
    <property type="entry name" value="FN3_dom"/>
</dbReference>
<gene>
    <name evidence="2" type="ORF">B4O97_17275</name>
</gene>
<dbReference type="InterPro" id="IPR013783">
    <property type="entry name" value="Ig-like_fold"/>
</dbReference>
<dbReference type="AlphaFoldDB" id="A0A1Y1RTQ8"/>
<dbReference type="PROSITE" id="PS50853">
    <property type="entry name" value="FN3"/>
    <property type="match status" value="1"/>
</dbReference>
<name>A0A1Y1RTQ8_9SPIO</name>
<dbReference type="Pfam" id="PF00041">
    <property type="entry name" value="fn3"/>
    <property type="match status" value="1"/>
</dbReference>
<comment type="caution">
    <text evidence="2">The sequence shown here is derived from an EMBL/GenBank/DDBJ whole genome shotgun (WGS) entry which is preliminary data.</text>
</comment>
<dbReference type="STRING" id="1963862.B4O97_17275"/>
<dbReference type="CDD" id="cd00063">
    <property type="entry name" value="FN3"/>
    <property type="match status" value="1"/>
</dbReference>
<organism evidence="2 3">
    <name type="scientific">Marispirochaeta aestuarii</name>
    <dbReference type="NCBI Taxonomy" id="1963862"/>
    <lineage>
        <taxon>Bacteria</taxon>
        <taxon>Pseudomonadati</taxon>
        <taxon>Spirochaetota</taxon>
        <taxon>Spirochaetia</taxon>
        <taxon>Spirochaetales</taxon>
        <taxon>Spirochaetaceae</taxon>
        <taxon>Marispirochaeta</taxon>
    </lineage>
</organism>
<dbReference type="Proteomes" id="UP000192343">
    <property type="component" value="Unassembled WGS sequence"/>
</dbReference>
<evidence type="ECO:0000313" key="2">
    <source>
        <dbReference type="EMBL" id="ORC31164.1"/>
    </source>
</evidence>
<dbReference type="SMART" id="SM00060">
    <property type="entry name" value="FN3"/>
    <property type="match status" value="1"/>
</dbReference>
<dbReference type="InterPro" id="IPR036116">
    <property type="entry name" value="FN3_sf"/>
</dbReference>
<dbReference type="SUPFAM" id="SSF49265">
    <property type="entry name" value="Fibronectin type III"/>
    <property type="match status" value="1"/>
</dbReference>
<evidence type="ECO:0000259" key="1">
    <source>
        <dbReference type="PROSITE" id="PS50853"/>
    </source>
</evidence>
<evidence type="ECO:0000313" key="3">
    <source>
        <dbReference type="Proteomes" id="UP000192343"/>
    </source>
</evidence>
<protein>
    <recommendedName>
        <fullName evidence="1">Fibronectin type-III domain-containing protein</fullName>
    </recommendedName>
</protein>
<reference evidence="2 3" key="1">
    <citation type="submission" date="2017-03" db="EMBL/GenBank/DDBJ databases">
        <title>Draft Genome sequence of Marispirochaeta sp. strain JC444.</title>
        <authorList>
            <person name="Shivani Y."/>
            <person name="Subhash Y."/>
            <person name="Sasikala C."/>
            <person name="Ramana C."/>
        </authorList>
    </citation>
    <scope>NUCLEOTIDE SEQUENCE [LARGE SCALE GENOMIC DNA]</scope>
    <source>
        <strain evidence="2 3">JC444</strain>
    </source>
</reference>
<feature type="domain" description="Fibronectin type-III" evidence="1">
    <location>
        <begin position="41"/>
        <end position="133"/>
    </location>
</feature>
<dbReference type="PROSITE" id="PS51257">
    <property type="entry name" value="PROKAR_LIPOPROTEIN"/>
    <property type="match status" value="1"/>
</dbReference>
<sequence length="133" mass="14913">MLKRLFLLIMMSFFFFLGGCDEYALLEQYQLDVEVADWIPVPENFSVSSSGSRNISINWSYPDTSLIDGFRIARMDTAGGSTIIADEGQLGSNETSYVDTGLAPNVWYIYYMYAVSGTYRSYATEPKSGFSNP</sequence>
<keyword evidence="3" id="KW-1185">Reference proteome</keyword>
<proteinExistence type="predicted"/>